<comment type="caution">
    <text evidence="1">The sequence shown here is derived from an EMBL/GenBank/DDBJ whole genome shotgun (WGS) entry which is preliminary data.</text>
</comment>
<name>A0A059G888_9PROT</name>
<dbReference type="STRING" id="1280953.HOC_07819"/>
<dbReference type="Proteomes" id="UP000024942">
    <property type="component" value="Unassembled WGS sequence"/>
</dbReference>
<dbReference type="AlphaFoldDB" id="A0A059G888"/>
<reference evidence="1 2" key="1">
    <citation type="journal article" date="2014" name="Antonie Van Leeuwenhoek">
        <title>Hyphomonas beringensis sp. nov. and Hyphomonas chukchiensis sp. nov., isolated from surface seawater of the Bering Sea and Chukchi Sea.</title>
        <authorList>
            <person name="Li C."/>
            <person name="Lai Q."/>
            <person name="Li G."/>
            <person name="Dong C."/>
            <person name="Wang J."/>
            <person name="Liao Y."/>
            <person name="Shao Z."/>
        </authorList>
    </citation>
    <scope>NUCLEOTIDE SEQUENCE [LARGE SCALE GENOMIC DNA]</scope>
    <source>
        <strain evidence="1 2">SCH89</strain>
    </source>
</reference>
<keyword evidence="2" id="KW-1185">Reference proteome</keyword>
<protein>
    <submittedName>
        <fullName evidence="1">Uncharacterized protein</fullName>
    </submittedName>
</protein>
<dbReference type="EMBL" id="ARYL01000009">
    <property type="protein sequence ID" value="KDA03067.1"/>
    <property type="molecule type" value="Genomic_DNA"/>
</dbReference>
<dbReference type="OrthoDB" id="7605215at2"/>
<dbReference type="RefSeq" id="WP_035537244.1">
    <property type="nucleotide sequence ID" value="NZ_ARYL01000009.1"/>
</dbReference>
<dbReference type="eggNOG" id="ENOG5032VB1">
    <property type="taxonomic scope" value="Bacteria"/>
</dbReference>
<sequence>MLLNYKRYEEVPSVYPSAPEGLSTEAAAIDASVIWARIEAWIAYRWKERDVRWAVENEGYGTQYWEADLTPVTLTTAERFTGTEWIEITPDSASFNGYAISSAGLFRFSGTAGEDEVPPKPVLEAYRRLAEYLADESVVPAGASRASVRAGSVSLNVTRDPNWKGHALQASGAADLLRPYRRAHVV</sequence>
<organism evidence="1 2">
    <name type="scientific">Hyphomonas oceanitis SCH89</name>
    <dbReference type="NCBI Taxonomy" id="1280953"/>
    <lineage>
        <taxon>Bacteria</taxon>
        <taxon>Pseudomonadati</taxon>
        <taxon>Pseudomonadota</taxon>
        <taxon>Alphaproteobacteria</taxon>
        <taxon>Hyphomonadales</taxon>
        <taxon>Hyphomonadaceae</taxon>
        <taxon>Hyphomonas</taxon>
    </lineage>
</organism>
<gene>
    <name evidence="1" type="ORF">HOC_07819</name>
</gene>
<accession>A0A059G888</accession>
<evidence type="ECO:0000313" key="2">
    <source>
        <dbReference type="Proteomes" id="UP000024942"/>
    </source>
</evidence>
<evidence type="ECO:0000313" key="1">
    <source>
        <dbReference type="EMBL" id="KDA03067.1"/>
    </source>
</evidence>
<proteinExistence type="predicted"/>